<keyword evidence="1" id="KW-1133">Transmembrane helix</keyword>
<dbReference type="STRING" id="1802525.A2975_02625"/>
<reference evidence="2 3" key="1">
    <citation type="journal article" date="2016" name="Nat. Commun.">
        <title>Thousands of microbial genomes shed light on interconnected biogeochemical processes in an aquifer system.</title>
        <authorList>
            <person name="Anantharaman K."/>
            <person name="Brown C.T."/>
            <person name="Hug L.A."/>
            <person name="Sharon I."/>
            <person name="Castelle C.J."/>
            <person name="Probst A.J."/>
            <person name="Thomas B.C."/>
            <person name="Singh A."/>
            <person name="Wilkins M.J."/>
            <person name="Karaoz U."/>
            <person name="Brodie E.L."/>
            <person name="Williams K.H."/>
            <person name="Hubbard S.S."/>
            <person name="Banfield J.F."/>
        </authorList>
    </citation>
    <scope>NUCLEOTIDE SEQUENCE [LARGE SCALE GENOMIC DNA]</scope>
</reference>
<gene>
    <name evidence="2" type="ORF">A2975_02625</name>
</gene>
<keyword evidence="1" id="KW-0812">Transmembrane</keyword>
<keyword evidence="1" id="KW-0472">Membrane</keyword>
<protein>
    <submittedName>
        <fullName evidence="2">Uncharacterized protein</fullName>
    </submittedName>
</protein>
<evidence type="ECO:0000313" key="3">
    <source>
        <dbReference type="Proteomes" id="UP000178429"/>
    </source>
</evidence>
<sequence>MIKAILRVVYVIFAAGFLAYLALPSPAFPTPPPDSVQSQELGDSEDLTRRRAYFTNYTRQEVLNHYQNQFGPIPSFRLNYPPEESQTLIRDQTRSTFLEEIVHPLRESIFVNGFEPTDPKDDVWYKGVDYRQKIIIKYAPSNVFVRLGVGALALGAIWLIFRL</sequence>
<evidence type="ECO:0000256" key="1">
    <source>
        <dbReference type="SAM" id="Phobius"/>
    </source>
</evidence>
<dbReference type="AlphaFoldDB" id="A0A1F8C376"/>
<feature type="transmembrane region" description="Helical" evidence="1">
    <location>
        <begin position="143"/>
        <end position="161"/>
    </location>
</feature>
<dbReference type="Proteomes" id="UP000178429">
    <property type="component" value="Unassembled WGS sequence"/>
</dbReference>
<proteinExistence type="predicted"/>
<dbReference type="EMBL" id="MGHL01000002">
    <property type="protein sequence ID" value="OGM70761.1"/>
    <property type="molecule type" value="Genomic_DNA"/>
</dbReference>
<evidence type="ECO:0000313" key="2">
    <source>
        <dbReference type="EMBL" id="OGM70761.1"/>
    </source>
</evidence>
<comment type="caution">
    <text evidence="2">The sequence shown here is derived from an EMBL/GenBank/DDBJ whole genome shotgun (WGS) entry which is preliminary data.</text>
</comment>
<name>A0A1F8C376_9BACT</name>
<organism evidence="2 3">
    <name type="scientific">Candidatus Woesebacteria bacterium RIFCSPLOWO2_01_FULL_44_14</name>
    <dbReference type="NCBI Taxonomy" id="1802525"/>
    <lineage>
        <taxon>Bacteria</taxon>
        <taxon>Candidatus Woeseibacteriota</taxon>
    </lineage>
</organism>
<accession>A0A1F8C376</accession>